<dbReference type="InterPro" id="IPR044152">
    <property type="entry name" value="YqjM-like"/>
</dbReference>
<dbReference type="GO" id="GO:0050661">
    <property type="term" value="F:NADP binding"/>
    <property type="evidence" value="ECO:0007669"/>
    <property type="project" value="InterPro"/>
</dbReference>
<dbReference type="GO" id="GO:0003959">
    <property type="term" value="F:NADPH dehydrogenase activity"/>
    <property type="evidence" value="ECO:0007669"/>
    <property type="project" value="UniProtKB-EC"/>
</dbReference>
<evidence type="ECO:0000313" key="9">
    <source>
        <dbReference type="Proteomes" id="UP000382040"/>
    </source>
</evidence>
<dbReference type="PANTHER" id="PTHR43303:SF4">
    <property type="entry name" value="NADPH DEHYDROGENASE C23G7.10C-RELATED"/>
    <property type="match status" value="1"/>
</dbReference>
<evidence type="ECO:0000313" key="8">
    <source>
        <dbReference type="EMBL" id="VVE89849.1"/>
    </source>
</evidence>
<dbReference type="Pfam" id="PF00724">
    <property type="entry name" value="Oxidored_FMN"/>
    <property type="match status" value="1"/>
</dbReference>
<evidence type="ECO:0000256" key="3">
    <source>
        <dbReference type="ARBA" id="ARBA00022643"/>
    </source>
</evidence>
<dbReference type="GO" id="GO:0010181">
    <property type="term" value="F:FMN binding"/>
    <property type="evidence" value="ECO:0007669"/>
    <property type="project" value="InterPro"/>
</dbReference>
<dbReference type="EMBL" id="CABPST010000012">
    <property type="protein sequence ID" value="VVE89849.1"/>
    <property type="molecule type" value="Genomic_DNA"/>
</dbReference>
<organism evidence="8 9">
    <name type="scientific">Pandoraea bronchicola</name>
    <dbReference type="NCBI Taxonomy" id="2508287"/>
    <lineage>
        <taxon>Bacteria</taxon>
        <taxon>Pseudomonadati</taxon>
        <taxon>Pseudomonadota</taxon>
        <taxon>Betaproteobacteria</taxon>
        <taxon>Burkholderiales</taxon>
        <taxon>Burkholderiaceae</taxon>
        <taxon>Pandoraea</taxon>
    </lineage>
</organism>
<protein>
    <submittedName>
        <fullName evidence="8">Salicylyl-CoA 5-hydroxylase</fullName>
        <ecNumber evidence="8">1.6.99.1</ecNumber>
    </submittedName>
</protein>
<keyword evidence="9" id="KW-1185">Reference proteome</keyword>
<evidence type="ECO:0000256" key="4">
    <source>
        <dbReference type="ARBA" id="ARBA00022857"/>
    </source>
</evidence>
<dbReference type="InterPro" id="IPR001155">
    <property type="entry name" value="OxRdtase_FMN_N"/>
</dbReference>
<dbReference type="SUPFAM" id="SSF51395">
    <property type="entry name" value="FMN-linked oxidoreductases"/>
    <property type="match status" value="1"/>
</dbReference>
<dbReference type="AlphaFoldDB" id="A0A5E5BVL0"/>
<evidence type="ECO:0000256" key="6">
    <source>
        <dbReference type="SAM" id="MobiDB-lite"/>
    </source>
</evidence>
<dbReference type="EC" id="1.6.99.1" evidence="8"/>
<reference evidence="8 9" key="1">
    <citation type="submission" date="2019-08" db="EMBL/GenBank/DDBJ databases">
        <authorList>
            <person name="Peeters C."/>
        </authorList>
    </citation>
    <scope>NUCLEOTIDE SEQUENCE [LARGE SCALE GENOMIC DNA]</scope>
    <source>
        <strain evidence="8 9">LMG 20603</strain>
    </source>
</reference>
<keyword evidence="2" id="KW-0285">Flavoprotein</keyword>
<feature type="domain" description="NADH:flavin oxidoreductase/NADH oxidase N-terminal" evidence="7">
    <location>
        <begin position="13"/>
        <end position="357"/>
    </location>
</feature>
<dbReference type="Proteomes" id="UP000382040">
    <property type="component" value="Unassembled WGS sequence"/>
</dbReference>
<gene>
    <name evidence="8" type="ORF">PBR20603_03822</name>
</gene>
<dbReference type="InterPro" id="IPR013785">
    <property type="entry name" value="Aldolase_TIM"/>
</dbReference>
<keyword evidence="3" id="KW-0288">FMN</keyword>
<dbReference type="Gene3D" id="3.20.20.70">
    <property type="entry name" value="Aldolase class I"/>
    <property type="match status" value="1"/>
</dbReference>
<dbReference type="RefSeq" id="WP_150561059.1">
    <property type="nucleotide sequence ID" value="NZ_CABPST010000012.1"/>
</dbReference>
<evidence type="ECO:0000259" key="7">
    <source>
        <dbReference type="Pfam" id="PF00724"/>
    </source>
</evidence>
<name>A0A5E5BVL0_9BURK</name>
<proteinExistence type="predicted"/>
<evidence type="ECO:0000256" key="1">
    <source>
        <dbReference type="ARBA" id="ARBA00001917"/>
    </source>
</evidence>
<dbReference type="CDD" id="cd02932">
    <property type="entry name" value="OYE_YqiM_FMN"/>
    <property type="match status" value="1"/>
</dbReference>
<dbReference type="OrthoDB" id="8985337at2"/>
<keyword evidence="4" id="KW-0521">NADP</keyword>
<accession>A0A5E5BVL0</accession>
<sequence>MSANAKSPARSHLFSPLTLRAVTLPNRVVISPMSQYCARDGIADDWHLVNYGKLAQGGAGMVIVETAAVEPRGRGTYGCLGLWNDAQIAPLARIADFIRAQGAVPALQIGHAGRKGSVQRPWEGYAQLTQRERERGETPWETIAPSATSAGPDWPTPAAMDSATLESVALAFVAATQRAARAGFDVIELHAAHGYLLHEFLSPIANTRDDAWGGDAARRMAWPLEVIRRVRSAWPQSKPLLLRVSSVDGIDGGYSLDDTVAFARAASAVGVDLVDCSSGGISGLATAANRLPRGYGFQVPYASEVRAKADVASMAVGLIVDAHQAERILADGHADLVAIGREALEDPNWALHARRTLEGEAFDAWPAQYGWWLARRARVIDALSEAGHPRPGDALPSSGMPGEQRSVA</sequence>
<feature type="region of interest" description="Disordered" evidence="6">
    <location>
        <begin position="388"/>
        <end position="408"/>
    </location>
</feature>
<keyword evidence="5 8" id="KW-0560">Oxidoreductase</keyword>
<comment type="cofactor">
    <cofactor evidence="1">
        <name>FMN</name>
        <dbReference type="ChEBI" id="CHEBI:58210"/>
    </cofactor>
</comment>
<evidence type="ECO:0000256" key="2">
    <source>
        <dbReference type="ARBA" id="ARBA00022630"/>
    </source>
</evidence>
<dbReference type="PANTHER" id="PTHR43303">
    <property type="entry name" value="NADPH DEHYDROGENASE C23G7.10C-RELATED"/>
    <property type="match status" value="1"/>
</dbReference>
<evidence type="ECO:0000256" key="5">
    <source>
        <dbReference type="ARBA" id="ARBA00023002"/>
    </source>
</evidence>